<dbReference type="InterPro" id="IPR036047">
    <property type="entry name" value="F-box-like_dom_sf"/>
</dbReference>
<reference evidence="3" key="1">
    <citation type="submission" date="2020-11" db="EMBL/GenBank/DDBJ databases">
        <authorList>
            <consortium name="DOE Joint Genome Institute"/>
            <person name="Ahrendt S."/>
            <person name="Riley R."/>
            <person name="Andreopoulos W."/>
            <person name="Labutti K."/>
            <person name="Pangilinan J."/>
            <person name="Ruiz-Duenas F.J."/>
            <person name="Barrasa J.M."/>
            <person name="Sanchez-Garcia M."/>
            <person name="Camarero S."/>
            <person name="Miyauchi S."/>
            <person name="Serrano A."/>
            <person name="Linde D."/>
            <person name="Babiker R."/>
            <person name="Drula E."/>
            <person name="Ayuso-Fernandez I."/>
            <person name="Pacheco R."/>
            <person name="Padilla G."/>
            <person name="Ferreira P."/>
            <person name="Barriuso J."/>
            <person name="Kellner H."/>
            <person name="Castanera R."/>
            <person name="Alfaro M."/>
            <person name="Ramirez L."/>
            <person name="Pisabarro A.G."/>
            <person name="Kuo A."/>
            <person name="Tritt A."/>
            <person name="Lipzen A."/>
            <person name="He G."/>
            <person name="Yan M."/>
            <person name="Ng V."/>
            <person name="Cullen D."/>
            <person name="Martin F."/>
            <person name="Rosso M.-N."/>
            <person name="Henrissat B."/>
            <person name="Hibbett D."/>
            <person name="Martinez A.T."/>
            <person name="Grigoriev I.V."/>
        </authorList>
    </citation>
    <scope>NUCLEOTIDE SEQUENCE</scope>
    <source>
        <strain evidence="3">ATCC 90797</strain>
    </source>
</reference>
<comment type="caution">
    <text evidence="3">The sequence shown here is derived from an EMBL/GenBank/DDBJ whole genome shotgun (WGS) entry which is preliminary data.</text>
</comment>
<evidence type="ECO:0000313" key="3">
    <source>
        <dbReference type="EMBL" id="KAF9488305.1"/>
    </source>
</evidence>
<dbReference type="PROSITE" id="PS50181">
    <property type="entry name" value="FBOX"/>
    <property type="match status" value="1"/>
</dbReference>
<dbReference type="SUPFAM" id="SSF81383">
    <property type="entry name" value="F-box domain"/>
    <property type="match status" value="1"/>
</dbReference>
<dbReference type="Pfam" id="PF00646">
    <property type="entry name" value="F-box"/>
    <property type="match status" value="1"/>
</dbReference>
<feature type="compositionally biased region" description="Basic and acidic residues" evidence="1">
    <location>
        <begin position="55"/>
        <end position="66"/>
    </location>
</feature>
<keyword evidence="4" id="KW-1185">Reference proteome</keyword>
<feature type="domain" description="F-box" evidence="2">
    <location>
        <begin position="84"/>
        <end position="133"/>
    </location>
</feature>
<dbReference type="Proteomes" id="UP000807025">
    <property type="component" value="Unassembled WGS sequence"/>
</dbReference>
<feature type="region of interest" description="Disordered" evidence="1">
    <location>
        <begin position="1"/>
        <end position="66"/>
    </location>
</feature>
<accession>A0A9P6DA49</accession>
<dbReference type="OrthoDB" id="2322499at2759"/>
<proteinExistence type="predicted"/>
<name>A0A9P6DA49_PLEER</name>
<sequence>MPDPQQSSSSGVRRSTRTRTTRLATVPQSKPEEMADVESSELSELSDEESSDFDEPTHRGKRAKLEVKVSPKKRVVSARRKKNLSLLPTVPFDVLMEVLARLRVADIIALSRTSKEFRGLLLSKRSISVWKAALTAEGCLECPADLSEPEYAVLLFGGTNCYNCGTKGIQRIDFGLRRRLCVSCMKVKLVSEKRFDTLFPGSDPMLLELIPYTHIGGYSHGHSSNGRFFYRDDIVKTQDTLKALERAEDPKTATNEFYKAQRDRTWAIISTIRKYETWAEHTADRKVVESKSRAAQRWEDIQQRFRNIGYIDEDIAAIKSHPNVKSDTPLTNQGWGRVRARLEDLVLEAKKVRIDKCRSAALSDAYTKYMRTLRPTQWAALPRIRELRTLAEVQTLLQRDIDADIATDEFSDLFNDDSTLQTWIDGRQRYLESVIASSEPFPKFTGDDLMWIL</sequence>
<dbReference type="AlphaFoldDB" id="A0A9P6DA49"/>
<dbReference type="InterPro" id="IPR001810">
    <property type="entry name" value="F-box_dom"/>
</dbReference>
<evidence type="ECO:0000313" key="4">
    <source>
        <dbReference type="Proteomes" id="UP000807025"/>
    </source>
</evidence>
<evidence type="ECO:0000256" key="1">
    <source>
        <dbReference type="SAM" id="MobiDB-lite"/>
    </source>
</evidence>
<organism evidence="3 4">
    <name type="scientific">Pleurotus eryngii</name>
    <name type="common">Boletus of the steppes</name>
    <dbReference type="NCBI Taxonomy" id="5323"/>
    <lineage>
        <taxon>Eukaryota</taxon>
        <taxon>Fungi</taxon>
        <taxon>Dikarya</taxon>
        <taxon>Basidiomycota</taxon>
        <taxon>Agaricomycotina</taxon>
        <taxon>Agaricomycetes</taxon>
        <taxon>Agaricomycetidae</taxon>
        <taxon>Agaricales</taxon>
        <taxon>Pleurotineae</taxon>
        <taxon>Pleurotaceae</taxon>
        <taxon>Pleurotus</taxon>
    </lineage>
</organism>
<evidence type="ECO:0000259" key="2">
    <source>
        <dbReference type="PROSITE" id="PS50181"/>
    </source>
</evidence>
<feature type="compositionally biased region" description="Acidic residues" evidence="1">
    <location>
        <begin position="34"/>
        <end position="54"/>
    </location>
</feature>
<protein>
    <recommendedName>
        <fullName evidence="2">F-box domain-containing protein</fullName>
    </recommendedName>
</protein>
<dbReference type="EMBL" id="MU154720">
    <property type="protein sequence ID" value="KAF9488305.1"/>
    <property type="molecule type" value="Genomic_DNA"/>
</dbReference>
<gene>
    <name evidence="3" type="ORF">BDN71DRAFT_518281</name>
</gene>
<dbReference type="CDD" id="cd09917">
    <property type="entry name" value="F-box_SF"/>
    <property type="match status" value="1"/>
</dbReference>